<reference evidence="3 4" key="1">
    <citation type="submission" date="2020-08" db="EMBL/GenBank/DDBJ databases">
        <title>Genomic Encyclopedia of Type Strains, Phase IV (KMG-IV): sequencing the most valuable type-strain genomes for metagenomic binning, comparative biology and taxonomic classification.</title>
        <authorList>
            <person name="Goeker M."/>
        </authorList>
    </citation>
    <scope>NUCLEOTIDE SEQUENCE [LARGE SCALE GENOMIC DNA]</scope>
    <source>
        <strain evidence="3 4">YIM 65646</strain>
    </source>
</reference>
<comment type="caution">
    <text evidence="3">The sequence shown here is derived from an EMBL/GenBank/DDBJ whole genome shotgun (WGS) entry which is preliminary data.</text>
</comment>
<dbReference type="RefSeq" id="WP_203686341.1">
    <property type="nucleotide sequence ID" value="NZ_BONT01000048.1"/>
</dbReference>
<dbReference type="InterPro" id="IPR036866">
    <property type="entry name" value="RibonucZ/Hydroxyglut_hydro"/>
</dbReference>
<evidence type="ECO:0000256" key="1">
    <source>
        <dbReference type="SAM" id="SignalP"/>
    </source>
</evidence>
<sequence>MSDSAFLTRRRMLAASAAGAVAATGVPAVASAAVHAEPSLSPETDVTLRWLGNNSWEITGAGKTILIDPWLTRFWTGTYTPEGASPDIEIESDPRLIDPYIGTADHILVTHGHYDHLTDVPYIADKTGAMVIGSESHLNMIKALGARTDKLSLVRGGEAFQHEGYTIEVFRSSHSAGGGKLPFPGTRPGKPPKRPKTIADLVEGDSLAYLITIGGVRIMNFGSSNYIAREIEGLRPDVILIQPGGTSTPSYVPRLFKALGEPRYVIPTHWDDFDEPLTEEAVDWGGLAALQEAVAQASPRSEWVKIDHLERFTVR</sequence>
<gene>
    <name evidence="3" type="ORF">HNR73_005921</name>
</gene>
<dbReference type="InterPro" id="IPR006311">
    <property type="entry name" value="TAT_signal"/>
</dbReference>
<dbReference type="PANTHER" id="PTHR43546:SF3">
    <property type="entry name" value="UPF0173 METAL-DEPENDENT HYDROLASE MJ1163"/>
    <property type="match status" value="1"/>
</dbReference>
<dbReference type="InterPro" id="IPR050114">
    <property type="entry name" value="UPF0173_UPF0282_UlaG_hydrolase"/>
</dbReference>
<dbReference type="SMART" id="SM00849">
    <property type="entry name" value="Lactamase_B"/>
    <property type="match status" value="1"/>
</dbReference>
<dbReference type="SUPFAM" id="SSF56281">
    <property type="entry name" value="Metallo-hydrolase/oxidoreductase"/>
    <property type="match status" value="1"/>
</dbReference>
<keyword evidence="4" id="KW-1185">Reference proteome</keyword>
<evidence type="ECO:0000313" key="3">
    <source>
        <dbReference type="EMBL" id="MBB6038041.1"/>
    </source>
</evidence>
<dbReference type="EMBL" id="JACHGT010000015">
    <property type="protein sequence ID" value="MBB6038041.1"/>
    <property type="molecule type" value="Genomic_DNA"/>
</dbReference>
<organism evidence="3 4">
    <name type="scientific">Phytomonospora endophytica</name>
    <dbReference type="NCBI Taxonomy" id="714109"/>
    <lineage>
        <taxon>Bacteria</taxon>
        <taxon>Bacillati</taxon>
        <taxon>Actinomycetota</taxon>
        <taxon>Actinomycetes</taxon>
        <taxon>Micromonosporales</taxon>
        <taxon>Micromonosporaceae</taxon>
        <taxon>Phytomonospora</taxon>
    </lineage>
</organism>
<dbReference type="Proteomes" id="UP000548476">
    <property type="component" value="Unassembled WGS sequence"/>
</dbReference>
<dbReference type="CDD" id="cd06262">
    <property type="entry name" value="metallo-hydrolase-like_MBL-fold"/>
    <property type="match status" value="1"/>
</dbReference>
<feature type="domain" description="Metallo-beta-lactamase" evidence="2">
    <location>
        <begin position="52"/>
        <end position="269"/>
    </location>
</feature>
<dbReference type="PROSITE" id="PS51318">
    <property type="entry name" value="TAT"/>
    <property type="match status" value="1"/>
</dbReference>
<dbReference type="InterPro" id="IPR001279">
    <property type="entry name" value="Metallo-B-lactamas"/>
</dbReference>
<proteinExistence type="predicted"/>
<dbReference type="Gene3D" id="3.60.15.10">
    <property type="entry name" value="Ribonuclease Z/Hydroxyacylglutathione hydrolase-like"/>
    <property type="match status" value="1"/>
</dbReference>
<feature type="chain" id="PRO_5032703963" evidence="1">
    <location>
        <begin position="33"/>
        <end position="315"/>
    </location>
</feature>
<dbReference type="Pfam" id="PF13483">
    <property type="entry name" value="Lactamase_B_3"/>
    <property type="match status" value="1"/>
</dbReference>
<evidence type="ECO:0000259" key="2">
    <source>
        <dbReference type="SMART" id="SM00849"/>
    </source>
</evidence>
<name>A0A841FL28_9ACTN</name>
<evidence type="ECO:0000313" key="4">
    <source>
        <dbReference type="Proteomes" id="UP000548476"/>
    </source>
</evidence>
<dbReference type="PANTHER" id="PTHR43546">
    <property type="entry name" value="UPF0173 METAL-DEPENDENT HYDROLASE MJ1163-RELATED"/>
    <property type="match status" value="1"/>
</dbReference>
<feature type="signal peptide" evidence="1">
    <location>
        <begin position="1"/>
        <end position="32"/>
    </location>
</feature>
<accession>A0A841FL28</accession>
<protein>
    <submittedName>
        <fullName evidence="3">L-ascorbate metabolism protein UlaG (Beta-lactamase superfamily)</fullName>
    </submittedName>
</protein>
<keyword evidence="1" id="KW-0732">Signal</keyword>
<dbReference type="AlphaFoldDB" id="A0A841FL28"/>